<dbReference type="PROSITE" id="PS51740">
    <property type="entry name" value="SPOVT_ABRB"/>
    <property type="match status" value="1"/>
</dbReference>
<evidence type="ECO:0000313" key="3">
    <source>
        <dbReference type="EMBL" id="OME86505.1"/>
    </source>
</evidence>
<organism evidence="3 4">
    <name type="scientific">Paenibacillus lautus</name>
    <name type="common">Bacillus lautus</name>
    <dbReference type="NCBI Taxonomy" id="1401"/>
    <lineage>
        <taxon>Bacteria</taxon>
        <taxon>Bacillati</taxon>
        <taxon>Bacillota</taxon>
        <taxon>Bacilli</taxon>
        <taxon>Bacillales</taxon>
        <taxon>Paenibacillaceae</taxon>
        <taxon>Paenibacillus</taxon>
    </lineage>
</organism>
<comment type="caution">
    <text evidence="3">The sequence shown here is derived from an EMBL/GenBank/DDBJ whole genome shotgun (WGS) entry which is preliminary data.</text>
</comment>
<dbReference type="Gene3D" id="2.10.260.10">
    <property type="match status" value="1"/>
</dbReference>
<evidence type="ECO:0000256" key="1">
    <source>
        <dbReference type="PROSITE-ProRule" id="PRU01076"/>
    </source>
</evidence>
<dbReference type="NCBIfam" id="TIGR01439">
    <property type="entry name" value="lp_hng_hel_AbrB"/>
    <property type="match status" value="1"/>
</dbReference>
<dbReference type="EMBL" id="MRTF01000020">
    <property type="protein sequence ID" value="OME86505.1"/>
    <property type="molecule type" value="Genomic_DNA"/>
</dbReference>
<gene>
    <name evidence="3" type="ORF">BK123_32400</name>
</gene>
<keyword evidence="1" id="KW-0238">DNA-binding</keyword>
<dbReference type="AlphaFoldDB" id="A0A1R1ALQ3"/>
<evidence type="ECO:0000259" key="2">
    <source>
        <dbReference type="PROSITE" id="PS51740"/>
    </source>
</evidence>
<dbReference type="PANTHER" id="PTHR34860">
    <property type="entry name" value="REPRESSOR-LIKE PROTEIN SSO7C3"/>
    <property type="match status" value="1"/>
</dbReference>
<dbReference type="PANTHER" id="PTHR34860:SF6">
    <property type="entry name" value="REPRESSOR-LIKE PROTEIN SSO7C3"/>
    <property type="match status" value="1"/>
</dbReference>
<dbReference type="RefSeq" id="WP_076326410.1">
    <property type="nucleotide sequence ID" value="NZ_MRTF01000020.1"/>
</dbReference>
<dbReference type="SUPFAM" id="SSF89447">
    <property type="entry name" value="AbrB/MazE/MraZ-like"/>
    <property type="match status" value="1"/>
</dbReference>
<evidence type="ECO:0000313" key="4">
    <source>
        <dbReference type="Proteomes" id="UP000187074"/>
    </source>
</evidence>
<protein>
    <recommendedName>
        <fullName evidence="2">SpoVT-AbrB domain-containing protein</fullName>
    </recommendedName>
</protein>
<dbReference type="SMART" id="SM00966">
    <property type="entry name" value="SpoVT_AbrB"/>
    <property type="match status" value="1"/>
</dbReference>
<dbReference type="OrthoDB" id="9782993at2"/>
<dbReference type="STRING" id="1401.BK123_32400"/>
<dbReference type="GO" id="GO:0003677">
    <property type="term" value="F:DNA binding"/>
    <property type="evidence" value="ECO:0007669"/>
    <property type="project" value="UniProtKB-UniRule"/>
</dbReference>
<accession>A0A1R1ALQ3</accession>
<dbReference type="Proteomes" id="UP000187074">
    <property type="component" value="Unassembled WGS sequence"/>
</dbReference>
<dbReference type="InterPro" id="IPR037914">
    <property type="entry name" value="SpoVT-AbrB_sf"/>
</dbReference>
<dbReference type="Pfam" id="PF04014">
    <property type="entry name" value="MazE_antitoxin"/>
    <property type="match status" value="1"/>
</dbReference>
<sequence>MSTLKATGIVRRVDDLGRVVIPKELRRTLGIAEGDPVEFYTEGDKVIINRYAPGCVLCGHSRDELVSLYPEKLVCKPCIKIISSNEEKLLSSLIQKP</sequence>
<name>A0A1R1ALQ3_PAELA</name>
<dbReference type="InterPro" id="IPR052975">
    <property type="entry name" value="Repressor-like_regulatory"/>
</dbReference>
<proteinExistence type="predicted"/>
<dbReference type="InterPro" id="IPR007159">
    <property type="entry name" value="SpoVT-AbrB_dom"/>
</dbReference>
<feature type="domain" description="SpoVT-AbrB" evidence="2">
    <location>
        <begin position="8"/>
        <end position="53"/>
    </location>
</feature>
<reference evidence="3 4" key="1">
    <citation type="submission" date="2016-11" db="EMBL/GenBank/DDBJ databases">
        <title>Paenibacillus species isolates.</title>
        <authorList>
            <person name="Beno S.M."/>
        </authorList>
    </citation>
    <scope>NUCLEOTIDE SEQUENCE [LARGE SCALE GENOMIC DNA]</scope>
    <source>
        <strain evidence="3 4">FSL F4-0100</strain>
    </source>
</reference>